<feature type="signal peptide" evidence="8">
    <location>
        <begin position="1"/>
        <end position="32"/>
    </location>
</feature>
<evidence type="ECO:0000256" key="8">
    <source>
        <dbReference type="SAM" id="SignalP"/>
    </source>
</evidence>
<dbReference type="CDD" id="cd16913">
    <property type="entry name" value="YkuD_like"/>
    <property type="match status" value="1"/>
</dbReference>
<dbReference type="Gene3D" id="1.10.101.10">
    <property type="entry name" value="PGBD-like superfamily/PGBD"/>
    <property type="match status" value="1"/>
</dbReference>
<dbReference type="GO" id="GO:0008360">
    <property type="term" value="P:regulation of cell shape"/>
    <property type="evidence" value="ECO:0007669"/>
    <property type="project" value="UniProtKB-UniRule"/>
</dbReference>
<feature type="chain" id="PRO_5014857342" evidence="8">
    <location>
        <begin position="33"/>
        <end position="537"/>
    </location>
</feature>
<feature type="domain" description="L,D-TPase catalytic" evidence="9">
    <location>
        <begin position="297"/>
        <end position="477"/>
    </location>
</feature>
<dbReference type="GO" id="GO:0009252">
    <property type="term" value="P:peptidoglycan biosynthetic process"/>
    <property type="evidence" value="ECO:0007669"/>
    <property type="project" value="UniProtKB-UniPathway"/>
</dbReference>
<dbReference type="GO" id="GO:0071555">
    <property type="term" value="P:cell wall organization"/>
    <property type="evidence" value="ECO:0007669"/>
    <property type="project" value="UniProtKB-UniRule"/>
</dbReference>
<dbReference type="PANTHER" id="PTHR41533:SF2">
    <property type="entry name" value="BLR7131 PROTEIN"/>
    <property type="match status" value="1"/>
</dbReference>
<evidence type="ECO:0000256" key="2">
    <source>
        <dbReference type="ARBA" id="ARBA00005992"/>
    </source>
</evidence>
<comment type="caution">
    <text evidence="10">The sequence shown here is derived from an EMBL/GenBank/DDBJ whole genome shotgun (WGS) entry which is preliminary data.</text>
</comment>
<dbReference type="PROSITE" id="PS52029">
    <property type="entry name" value="LD_TPASE"/>
    <property type="match status" value="1"/>
</dbReference>
<dbReference type="GO" id="GO:0004180">
    <property type="term" value="F:carboxypeptidase activity"/>
    <property type="evidence" value="ECO:0007669"/>
    <property type="project" value="UniProtKB-ARBA"/>
</dbReference>
<dbReference type="InterPro" id="IPR038063">
    <property type="entry name" value="Transpep_catalytic_dom"/>
</dbReference>
<dbReference type="Pfam" id="PF03734">
    <property type="entry name" value="YkuD"/>
    <property type="match status" value="1"/>
</dbReference>
<evidence type="ECO:0000313" key="11">
    <source>
        <dbReference type="Proteomes" id="UP000231553"/>
    </source>
</evidence>
<feature type="active site" description="Nucleophile" evidence="7">
    <location>
        <position position="448"/>
    </location>
</feature>
<dbReference type="InterPro" id="IPR002477">
    <property type="entry name" value="Peptidoglycan-bd-like"/>
</dbReference>
<feature type="active site" description="Proton donor/acceptor" evidence="7">
    <location>
        <position position="429"/>
    </location>
</feature>
<reference evidence="10 11" key="1">
    <citation type="journal article" date="2018" name="Int. J. Syst. Evol. Microbiol.">
        <title>Pseudooceanicola lipolyticus sp. nov., a marine alphaproteobacterium, reclassification of Oceanicola flagellatus as Pseudooceanicola flagellatus comb. nov. and emended description of the genus Pseudooceanicola.</title>
        <authorList>
            <person name="Huang M.-M."/>
            <person name="Guo L.-L."/>
            <person name="Wu Y.-H."/>
            <person name="Lai Q.-L."/>
            <person name="Shao Z.-Z."/>
            <person name="Wang C.-S."/>
            <person name="Wu M."/>
            <person name="Xu X.-W."/>
        </authorList>
    </citation>
    <scope>NUCLEOTIDE SEQUENCE [LARGE SCALE GENOMIC DNA]</scope>
    <source>
        <strain evidence="10 11">157</strain>
    </source>
</reference>
<accession>A0A2M8IZY7</accession>
<keyword evidence="6 7" id="KW-0961">Cell wall biogenesis/degradation</keyword>
<evidence type="ECO:0000256" key="1">
    <source>
        <dbReference type="ARBA" id="ARBA00004752"/>
    </source>
</evidence>
<dbReference type="Gene3D" id="2.40.440.10">
    <property type="entry name" value="L,D-transpeptidase catalytic domain-like"/>
    <property type="match status" value="1"/>
</dbReference>
<evidence type="ECO:0000256" key="6">
    <source>
        <dbReference type="ARBA" id="ARBA00023316"/>
    </source>
</evidence>
<keyword evidence="3" id="KW-0808">Transferase</keyword>
<evidence type="ECO:0000256" key="3">
    <source>
        <dbReference type="ARBA" id="ARBA00022679"/>
    </source>
</evidence>
<organism evidence="10 11">
    <name type="scientific">Pseudooceanicola lipolyticus</name>
    <dbReference type="NCBI Taxonomy" id="2029104"/>
    <lineage>
        <taxon>Bacteria</taxon>
        <taxon>Pseudomonadati</taxon>
        <taxon>Pseudomonadota</taxon>
        <taxon>Alphaproteobacteria</taxon>
        <taxon>Rhodobacterales</taxon>
        <taxon>Paracoccaceae</taxon>
        <taxon>Pseudooceanicola</taxon>
    </lineage>
</organism>
<dbReference type="PANTHER" id="PTHR41533">
    <property type="entry name" value="L,D-TRANSPEPTIDASE HI_1667-RELATED"/>
    <property type="match status" value="1"/>
</dbReference>
<dbReference type="OrthoDB" id="9778545at2"/>
<dbReference type="RefSeq" id="WP_100163084.1">
    <property type="nucleotide sequence ID" value="NZ_PGTB01000057.1"/>
</dbReference>
<keyword evidence="8" id="KW-0732">Signal</keyword>
<dbReference type="Pfam" id="PF20142">
    <property type="entry name" value="Scaffold"/>
    <property type="match status" value="1"/>
</dbReference>
<evidence type="ECO:0000313" key="10">
    <source>
        <dbReference type="EMBL" id="PJE36085.1"/>
    </source>
</evidence>
<dbReference type="InterPro" id="IPR005490">
    <property type="entry name" value="LD_TPept_cat_dom"/>
</dbReference>
<dbReference type="InterPro" id="IPR036366">
    <property type="entry name" value="PGBDSf"/>
</dbReference>
<evidence type="ECO:0000256" key="7">
    <source>
        <dbReference type="PROSITE-ProRule" id="PRU01373"/>
    </source>
</evidence>
<comment type="similarity">
    <text evidence="2">Belongs to the YkuD family.</text>
</comment>
<keyword evidence="11" id="KW-1185">Reference proteome</keyword>
<dbReference type="Pfam" id="PF01471">
    <property type="entry name" value="PG_binding_1"/>
    <property type="match status" value="1"/>
</dbReference>
<gene>
    <name evidence="10" type="ORF">CVM52_13825</name>
</gene>
<dbReference type="GO" id="GO:0016740">
    <property type="term" value="F:transferase activity"/>
    <property type="evidence" value="ECO:0007669"/>
    <property type="project" value="UniProtKB-KW"/>
</dbReference>
<protein>
    <submittedName>
        <fullName evidence="10">Murein L,D-transpeptidase</fullName>
    </submittedName>
</protein>
<dbReference type="AlphaFoldDB" id="A0A2M8IZY7"/>
<dbReference type="InterPro" id="IPR036365">
    <property type="entry name" value="PGBD-like_sf"/>
</dbReference>
<dbReference type="InterPro" id="IPR045380">
    <property type="entry name" value="LD_TPept_scaffold_dom"/>
</dbReference>
<keyword evidence="4 7" id="KW-0133">Cell shape</keyword>
<evidence type="ECO:0000256" key="4">
    <source>
        <dbReference type="ARBA" id="ARBA00022960"/>
    </source>
</evidence>
<proteinExistence type="inferred from homology"/>
<dbReference type="SUPFAM" id="SSF141523">
    <property type="entry name" value="L,D-transpeptidase catalytic domain-like"/>
    <property type="match status" value="1"/>
</dbReference>
<dbReference type="EMBL" id="PGTB01000057">
    <property type="protein sequence ID" value="PJE36085.1"/>
    <property type="molecule type" value="Genomic_DNA"/>
</dbReference>
<sequence>MPSRSRALSRLAYFAVTCAVAATLAVASPARAQVTAFKQAVAEAAYRDDAIGAFYRKAGYAALWTGEGADHQARRAALIEALSGAAQHGLPEGRYRVNELMRQMASVRTTRDLGLVEVALSKAFLAYARDVQSGLLVPSQVDSEIVREVKRTSRETLLNGFATSAPRAFLNSLPPANPEYRQLMKEKLRLEQLIASGDWGPKVQAGVLKPGAQGPEVVALRNRLIAMGYMERSAAADYGTALEQGVRAFQKAHGLQEDGVAGQGTMEQINVSAEERLKSVIVALERERWMNIDRGERHILVNQTDFTAQIIDQGEVTFETRSVIGQNRTDQRSPEFSDVMDHMVINPSWYVPRSIMTKEYLPQLQNNPNAARHLIITDRAGRQVNREEVDFTQYSTRNFPFDMRQPPGASNALGKVKFMFPNKYNIYLHDTPAKSLFNREVRAFSHGCIRLADPFDFAYALLSRQSDDPRGLFHSVLNSGRETRVELEQPVPVHLIYRTALISSRGSVEFRRDVYGRDAKIWNALSQAGVVLTPVQG</sequence>
<evidence type="ECO:0000259" key="9">
    <source>
        <dbReference type="PROSITE" id="PS52029"/>
    </source>
</evidence>
<keyword evidence="5 7" id="KW-0573">Peptidoglycan synthesis</keyword>
<dbReference type="SUPFAM" id="SSF47090">
    <property type="entry name" value="PGBD-like"/>
    <property type="match status" value="1"/>
</dbReference>
<dbReference type="UniPathway" id="UPA00219"/>
<name>A0A2M8IZY7_9RHOB</name>
<dbReference type="InterPro" id="IPR052905">
    <property type="entry name" value="LD-transpeptidase_YkuD-like"/>
</dbReference>
<evidence type="ECO:0000256" key="5">
    <source>
        <dbReference type="ARBA" id="ARBA00022984"/>
    </source>
</evidence>
<comment type="pathway">
    <text evidence="1 7">Cell wall biogenesis; peptidoglycan biosynthesis.</text>
</comment>
<dbReference type="Proteomes" id="UP000231553">
    <property type="component" value="Unassembled WGS sequence"/>
</dbReference>